<dbReference type="RefSeq" id="XP_058332152.1">
    <property type="nucleotide sequence ID" value="XM_058473149.1"/>
</dbReference>
<feature type="transmembrane region" description="Helical" evidence="5">
    <location>
        <begin position="195"/>
        <end position="216"/>
    </location>
</feature>
<name>A0A9W9P9S6_9EURO</name>
<feature type="transmembrane region" description="Helical" evidence="5">
    <location>
        <begin position="166"/>
        <end position="189"/>
    </location>
</feature>
<evidence type="ECO:0000313" key="7">
    <source>
        <dbReference type="EMBL" id="KAJ5239233.1"/>
    </source>
</evidence>
<feature type="transmembrane region" description="Helical" evidence="5">
    <location>
        <begin position="134"/>
        <end position="154"/>
    </location>
</feature>
<dbReference type="FunFam" id="1.20.1250.20:FF:000460">
    <property type="entry name" value="MFS multidrug transporter, putative"/>
    <property type="match status" value="1"/>
</dbReference>
<feature type="domain" description="Major facilitator superfamily (MFS) profile" evidence="6">
    <location>
        <begin position="42"/>
        <end position="475"/>
    </location>
</feature>
<dbReference type="InterPro" id="IPR020846">
    <property type="entry name" value="MFS_dom"/>
</dbReference>
<reference evidence="7" key="1">
    <citation type="submission" date="2022-11" db="EMBL/GenBank/DDBJ databases">
        <authorList>
            <person name="Petersen C."/>
        </authorList>
    </citation>
    <scope>NUCLEOTIDE SEQUENCE</scope>
    <source>
        <strain evidence="7">IBT 19713</strain>
    </source>
</reference>
<evidence type="ECO:0000259" key="6">
    <source>
        <dbReference type="PROSITE" id="PS50850"/>
    </source>
</evidence>
<dbReference type="GeneID" id="83200452"/>
<reference evidence="7" key="2">
    <citation type="journal article" date="2023" name="IMA Fungus">
        <title>Comparative genomic study of the Penicillium genus elucidates a diverse pangenome and 15 lateral gene transfer events.</title>
        <authorList>
            <person name="Petersen C."/>
            <person name="Sorensen T."/>
            <person name="Nielsen M.R."/>
            <person name="Sondergaard T.E."/>
            <person name="Sorensen J.L."/>
            <person name="Fitzpatrick D.A."/>
            <person name="Frisvad J.C."/>
            <person name="Nielsen K.L."/>
        </authorList>
    </citation>
    <scope>NUCLEOTIDE SEQUENCE</scope>
    <source>
        <strain evidence="7">IBT 19713</strain>
    </source>
</reference>
<comment type="subcellular location">
    <subcellularLocation>
        <location evidence="1">Membrane</location>
        <topology evidence="1">Multi-pass membrane protein</topology>
    </subcellularLocation>
</comment>
<feature type="transmembrane region" description="Helical" evidence="5">
    <location>
        <begin position="270"/>
        <end position="295"/>
    </location>
</feature>
<dbReference type="OrthoDB" id="5296287at2759"/>
<keyword evidence="8" id="KW-1185">Reference proteome</keyword>
<dbReference type="Proteomes" id="UP001150941">
    <property type="component" value="Unassembled WGS sequence"/>
</dbReference>
<dbReference type="InterPro" id="IPR011701">
    <property type="entry name" value="MFS"/>
</dbReference>
<dbReference type="EMBL" id="JAPQKS010000003">
    <property type="protein sequence ID" value="KAJ5239233.1"/>
    <property type="molecule type" value="Genomic_DNA"/>
</dbReference>
<evidence type="ECO:0000256" key="2">
    <source>
        <dbReference type="ARBA" id="ARBA00022692"/>
    </source>
</evidence>
<organism evidence="7 8">
    <name type="scientific">Penicillium chermesinum</name>
    <dbReference type="NCBI Taxonomy" id="63820"/>
    <lineage>
        <taxon>Eukaryota</taxon>
        <taxon>Fungi</taxon>
        <taxon>Dikarya</taxon>
        <taxon>Ascomycota</taxon>
        <taxon>Pezizomycotina</taxon>
        <taxon>Eurotiomycetes</taxon>
        <taxon>Eurotiomycetidae</taxon>
        <taxon>Eurotiales</taxon>
        <taxon>Aspergillaceae</taxon>
        <taxon>Penicillium</taxon>
    </lineage>
</organism>
<sequence>MAPSDRQDAKYFTDLQNGIVGWEGMNDPKNPKNYANPRKWFLLSLVSLVALVSPFGSSVFAPGASTAAEEFHETSHILTTLSVSCYVLGYAVGPMFLSSLSELYGRRIILNVATCVFVLFQIGCALAPNISALIVFRTIAGMGGSACLTIGGGVVSDLFEPEQRGLAMSVFSFGPLFGPVIGPICGGFIVEGAGWRWIFWTLAIAGGTFTTFVMIFNRETNPTILIHRKTKRLQRELNRPDLRSCYDAAKSTDSSKGRFILRKLSMPLRLLFSSPIISIIALYISIIYGCLYLLFTTITGVFQQTYHWSIEISSLSYIGVGLGFVIGQIVFALTSDRIVVRLKSRNNNVFEPEMRLPYCIFFAVCVPISFFWYGWSVQARTHWIVPIIGLFPFGFGTVGIFGNLQTYLVDSYPMYAASAIAALTTCRSLFGALLPLAGPYMYEALGYGWGNSLLGFVTLAAIPMPLIFYRFGRTLRERAVIERKS</sequence>
<feature type="transmembrane region" description="Helical" evidence="5">
    <location>
        <begin position="108"/>
        <end position="128"/>
    </location>
</feature>
<evidence type="ECO:0000256" key="5">
    <source>
        <dbReference type="SAM" id="Phobius"/>
    </source>
</evidence>
<dbReference type="Pfam" id="PF07690">
    <property type="entry name" value="MFS_1"/>
    <property type="match status" value="1"/>
</dbReference>
<evidence type="ECO:0000256" key="3">
    <source>
        <dbReference type="ARBA" id="ARBA00022989"/>
    </source>
</evidence>
<feature type="transmembrane region" description="Helical" evidence="5">
    <location>
        <begin position="356"/>
        <end position="375"/>
    </location>
</feature>
<dbReference type="GO" id="GO:0022857">
    <property type="term" value="F:transmembrane transporter activity"/>
    <property type="evidence" value="ECO:0007669"/>
    <property type="project" value="InterPro"/>
</dbReference>
<dbReference type="PANTHER" id="PTHR23502">
    <property type="entry name" value="MAJOR FACILITATOR SUPERFAMILY"/>
    <property type="match status" value="1"/>
</dbReference>
<comment type="caution">
    <text evidence="7">The sequence shown here is derived from an EMBL/GenBank/DDBJ whole genome shotgun (WGS) entry which is preliminary data.</text>
</comment>
<dbReference type="CDD" id="cd17323">
    <property type="entry name" value="MFS_Tpo1_MDR_like"/>
    <property type="match status" value="1"/>
</dbReference>
<feature type="transmembrane region" description="Helical" evidence="5">
    <location>
        <begin position="449"/>
        <end position="469"/>
    </location>
</feature>
<feature type="transmembrane region" description="Helical" evidence="5">
    <location>
        <begin position="381"/>
        <end position="402"/>
    </location>
</feature>
<keyword evidence="3 5" id="KW-1133">Transmembrane helix</keyword>
<keyword evidence="2 5" id="KW-0812">Transmembrane</keyword>
<evidence type="ECO:0000256" key="4">
    <source>
        <dbReference type="ARBA" id="ARBA00023136"/>
    </source>
</evidence>
<feature type="transmembrane region" description="Helical" evidence="5">
    <location>
        <begin position="414"/>
        <end position="437"/>
    </location>
</feature>
<dbReference type="AlphaFoldDB" id="A0A9W9P9S6"/>
<feature type="transmembrane region" description="Helical" evidence="5">
    <location>
        <begin position="315"/>
        <end position="335"/>
    </location>
</feature>
<dbReference type="PROSITE" id="PS50850">
    <property type="entry name" value="MFS"/>
    <property type="match status" value="1"/>
</dbReference>
<keyword evidence="4 5" id="KW-0472">Membrane</keyword>
<feature type="transmembrane region" description="Helical" evidence="5">
    <location>
        <begin position="40"/>
        <end position="64"/>
    </location>
</feature>
<protein>
    <submittedName>
        <fullName evidence="7">MFS general substrate transporter</fullName>
    </submittedName>
</protein>
<accession>A0A9W9P9S6</accession>
<feature type="transmembrane region" description="Helical" evidence="5">
    <location>
        <begin position="76"/>
        <end position="96"/>
    </location>
</feature>
<dbReference type="PANTHER" id="PTHR23502:SF33">
    <property type="entry name" value="MAJOR FACILITATOR SUPERFAMILY (MFS) PROFILE DOMAIN-CONTAINING PROTEIN-RELATED"/>
    <property type="match status" value="1"/>
</dbReference>
<evidence type="ECO:0000256" key="1">
    <source>
        <dbReference type="ARBA" id="ARBA00004141"/>
    </source>
</evidence>
<dbReference type="Gene3D" id="1.20.1250.20">
    <property type="entry name" value="MFS general substrate transporter like domains"/>
    <property type="match status" value="1"/>
</dbReference>
<dbReference type="InterPro" id="IPR036259">
    <property type="entry name" value="MFS_trans_sf"/>
</dbReference>
<dbReference type="SUPFAM" id="SSF103473">
    <property type="entry name" value="MFS general substrate transporter"/>
    <property type="match status" value="1"/>
</dbReference>
<evidence type="ECO:0000313" key="8">
    <source>
        <dbReference type="Proteomes" id="UP001150941"/>
    </source>
</evidence>
<gene>
    <name evidence="7" type="ORF">N7468_003852</name>
</gene>
<dbReference type="GO" id="GO:0016020">
    <property type="term" value="C:membrane"/>
    <property type="evidence" value="ECO:0007669"/>
    <property type="project" value="UniProtKB-SubCell"/>
</dbReference>
<proteinExistence type="predicted"/>